<gene>
    <name evidence="1" type="ORF">TVY486_0705270</name>
</gene>
<protein>
    <submittedName>
        <fullName evidence="1">Uncharacterized protein</fullName>
    </submittedName>
</protein>
<evidence type="ECO:0000313" key="1">
    <source>
        <dbReference type="EMBL" id="CCC49200.1"/>
    </source>
</evidence>
<feature type="non-terminal residue" evidence="1">
    <location>
        <position position="519"/>
    </location>
</feature>
<dbReference type="AlphaFoldDB" id="G0TYZ7"/>
<dbReference type="EMBL" id="HE573023">
    <property type="protein sequence ID" value="CCC49200.1"/>
    <property type="molecule type" value="Genomic_DNA"/>
</dbReference>
<name>G0TYZ7_TRYVY</name>
<sequence length="519" mass="57296">MEDDVIQGRCAAIIQQLLFAAELTGAGQGRQKHNMQERKALIDTVAESLWQHAMLIYRLCRVKGEKLASDQTEDAAFCVLSAISRLQPDLWEVLSNWSTAMRPKQPELHFIKPIPMTVRVKEVTKFLARTARLHSAPSVAVVAPVESARVRPWGRTEVIKGSRKRPREHKVPSQDVSLGRDCVHKIAFHYFLLTTRDVRRLHAAMLAYEHEFGGLGFILDNEDCFPAADRVPSHRRSALGVGLRSDVGNAPRLPAGRLAGNGADDDVLDEDAEDISVLWPMVCESGEKSCQSGGSGVENVSLFSSKVDLFTLANAADSLRTALYDLRLRQCLRNPLLCSPLECTLEGSEVPTSKLQRQRYHKGALAGVVAPSFISPAHILHPSRARQESLMPLPLQMVTSQQLWTRLLLASLWLQCMVAYLPYSTSRHSFSAVVRFCCRVVKAAQRSVPCRVCDTLGQRKPVLRLLGLGSDLCLVADPMDDGAAPRSWEEIKHAGSSEAAKGGNGAHCQMRQDSVCDEI</sequence>
<accession>G0TYZ7</accession>
<proteinExistence type="predicted"/>
<organism evidence="1">
    <name type="scientific">Trypanosoma vivax (strain Y486)</name>
    <dbReference type="NCBI Taxonomy" id="1055687"/>
    <lineage>
        <taxon>Eukaryota</taxon>
        <taxon>Discoba</taxon>
        <taxon>Euglenozoa</taxon>
        <taxon>Kinetoplastea</taxon>
        <taxon>Metakinetoplastina</taxon>
        <taxon>Trypanosomatida</taxon>
        <taxon>Trypanosomatidae</taxon>
        <taxon>Trypanosoma</taxon>
        <taxon>Duttonella</taxon>
    </lineage>
</organism>
<dbReference type="VEuPathDB" id="TriTrypDB:TvY486_0705270"/>
<reference evidence="1" key="1">
    <citation type="journal article" date="2012" name="Proc. Natl. Acad. Sci. U.S.A.">
        <title>Antigenic diversity is generated by distinct evolutionary mechanisms in African trypanosome species.</title>
        <authorList>
            <person name="Jackson A.P."/>
            <person name="Berry A."/>
            <person name="Aslett M."/>
            <person name="Allison H.C."/>
            <person name="Burton P."/>
            <person name="Vavrova-Anderson J."/>
            <person name="Brown R."/>
            <person name="Browne H."/>
            <person name="Corton N."/>
            <person name="Hauser H."/>
            <person name="Gamble J."/>
            <person name="Gilderthorp R."/>
            <person name="Marcello L."/>
            <person name="McQuillan J."/>
            <person name="Otto T.D."/>
            <person name="Quail M.A."/>
            <person name="Sanders M.J."/>
            <person name="van Tonder A."/>
            <person name="Ginger M.L."/>
            <person name="Field M.C."/>
            <person name="Barry J.D."/>
            <person name="Hertz-Fowler C."/>
            <person name="Berriman M."/>
        </authorList>
    </citation>
    <scope>NUCLEOTIDE SEQUENCE</scope>
    <source>
        <strain evidence="1">Y486</strain>
    </source>
</reference>